<comment type="subcellular location">
    <subcellularLocation>
        <location evidence="7">Cytoplasm</location>
    </subcellularLocation>
</comment>
<dbReference type="PIRSF" id="PIRSF000521">
    <property type="entry name" value="Transaminase_4ab_Lys_Orn"/>
    <property type="match status" value="1"/>
</dbReference>
<comment type="caution">
    <text evidence="8">The sequence shown here is derived from an EMBL/GenBank/DDBJ whole genome shotgun (WGS) entry which is preliminary data.</text>
</comment>
<dbReference type="PANTHER" id="PTHR42684:SF17">
    <property type="entry name" value="ADENOSYLMETHIONINE-8-AMINO-7-OXONONANOATE AMINOTRANSFERASE"/>
    <property type="match status" value="1"/>
</dbReference>
<feature type="binding site" evidence="7">
    <location>
        <position position="407"/>
    </location>
    <ligand>
        <name>substrate</name>
    </ligand>
</feature>
<comment type="cofactor">
    <cofactor evidence="1 7">
        <name>pyridoxal 5'-phosphate</name>
        <dbReference type="ChEBI" id="CHEBI:597326"/>
    </cofactor>
</comment>
<dbReference type="Gene3D" id="3.40.640.10">
    <property type="entry name" value="Type I PLP-dependent aspartate aminotransferase-like (Major domain)"/>
    <property type="match status" value="1"/>
</dbReference>
<keyword evidence="3 7" id="KW-0808">Transferase</keyword>
<keyword evidence="5 7" id="KW-0093">Biotin biosynthesis</keyword>
<keyword evidence="2 7" id="KW-0032">Aminotransferase</keyword>
<dbReference type="InterPro" id="IPR015421">
    <property type="entry name" value="PyrdxlP-dep_Trfase_major"/>
</dbReference>
<evidence type="ECO:0000256" key="6">
    <source>
        <dbReference type="ARBA" id="ARBA00022898"/>
    </source>
</evidence>
<organism evidence="8 9">
    <name type="scientific">Anaerovorax odorimutans</name>
    <dbReference type="NCBI Taxonomy" id="109327"/>
    <lineage>
        <taxon>Bacteria</taxon>
        <taxon>Bacillati</taxon>
        <taxon>Bacillota</taxon>
        <taxon>Clostridia</taxon>
        <taxon>Peptostreptococcales</taxon>
        <taxon>Anaerovoracaceae</taxon>
        <taxon>Anaerovorax</taxon>
    </lineage>
</organism>
<dbReference type="NCBIfam" id="TIGR00508">
    <property type="entry name" value="bioA"/>
    <property type="match status" value="1"/>
</dbReference>
<feature type="modified residue" description="N6-(pyridoxal phosphate)lysine" evidence="7">
    <location>
        <position position="278"/>
    </location>
</feature>
<dbReference type="InterPro" id="IPR005815">
    <property type="entry name" value="BioA"/>
</dbReference>
<feature type="binding site" evidence="7">
    <location>
        <position position="278"/>
    </location>
    <ligand>
        <name>substrate</name>
    </ligand>
</feature>
<sequence length="442" mass="49915">MENRKNDYIWHPCTQMKDHEDFPLVMADRAEGVWIYDKEGKPYLDIISSWWCTLFGHNNPRINRAVKKQLDKIEHVIFAGFTHEPAEELCRRLAGLLPRGLEKFFFVDNGSTAVECAMKMSFQYHRQTGHPEKQRFMTLAGGYHGETLGALSMGGMDYYSRMFQSLLLPAIHVPGPDCYRCPYGKHRDSCQAECIEGAEKVFEEYGEETTAFLIEPMFQGAAGMRIYSPVYLQKLRKLCDRYNVNLIADEIAAGYGRTGKLFACEHAGISPDFMCLSKGLTGGYLPMAMTVTTAKIYDAFYADFNEKKAFVHSTTYSGNPLACAAAVEVLNILEEEEPLQHTEAEYLTSELKAALEGHKNVGEIRSIGLINAIELVEDKGTKKAFDPEKRVGYEIYKEAMGRGLLLRPMGDVPYFNPPLNIKKQEIDRAIEICRESIEAVLG</sequence>
<evidence type="ECO:0000256" key="5">
    <source>
        <dbReference type="ARBA" id="ARBA00022756"/>
    </source>
</evidence>
<dbReference type="Gene3D" id="3.90.1150.10">
    <property type="entry name" value="Aspartate Aminotransferase, domain 1"/>
    <property type="match status" value="1"/>
</dbReference>
<name>A0ABT1RSV4_9FIRM</name>
<feature type="site" description="Participates in the substrate recognition with KAPA and in a stacking interaction with the adenine ring of SAM" evidence="7">
    <location>
        <position position="13"/>
    </location>
</feature>
<feature type="binding site" evidence="7">
    <location>
        <position position="143"/>
    </location>
    <ligand>
        <name>substrate</name>
    </ligand>
</feature>
<evidence type="ECO:0000256" key="4">
    <source>
        <dbReference type="ARBA" id="ARBA00022691"/>
    </source>
</evidence>
<reference evidence="8 9" key="1">
    <citation type="submission" date="2022-06" db="EMBL/GenBank/DDBJ databases">
        <title>Isolation of gut microbiota from human fecal samples.</title>
        <authorList>
            <person name="Pamer E.G."/>
            <person name="Barat B."/>
            <person name="Waligurski E."/>
            <person name="Medina S."/>
            <person name="Paddock L."/>
            <person name="Mostad J."/>
        </authorList>
    </citation>
    <scope>NUCLEOTIDE SEQUENCE [LARGE SCALE GENOMIC DNA]</scope>
    <source>
        <strain evidence="8 9">SL.3.17</strain>
    </source>
</reference>
<dbReference type="HAMAP" id="MF_00834">
    <property type="entry name" value="BioA"/>
    <property type="match status" value="1"/>
</dbReference>
<dbReference type="EMBL" id="JANFXK010000023">
    <property type="protein sequence ID" value="MCQ4638245.1"/>
    <property type="molecule type" value="Genomic_DNA"/>
</dbReference>
<dbReference type="InterPro" id="IPR005814">
    <property type="entry name" value="Aminotrans_3"/>
</dbReference>
<gene>
    <name evidence="7 8" type="primary">bioA</name>
    <name evidence="8" type="ORF">NE619_16040</name>
</gene>
<dbReference type="GO" id="GO:0004015">
    <property type="term" value="F:adenosylmethionine-8-amino-7-oxononanoate transaminase activity"/>
    <property type="evidence" value="ECO:0007669"/>
    <property type="project" value="UniProtKB-EC"/>
</dbReference>
<dbReference type="Proteomes" id="UP001524502">
    <property type="component" value="Unassembled WGS sequence"/>
</dbReference>
<comment type="similarity">
    <text evidence="7">Belongs to the class-III pyridoxal-phosphate-dependent aminotransferase family. BioA subfamily.</text>
</comment>
<comment type="subunit">
    <text evidence="7">Homodimer.</text>
</comment>
<keyword evidence="4 7" id="KW-0949">S-adenosyl-L-methionine</keyword>
<evidence type="ECO:0000313" key="8">
    <source>
        <dbReference type="EMBL" id="MCQ4638245.1"/>
    </source>
</evidence>
<comment type="pathway">
    <text evidence="7">Cofactor biosynthesis; biotin biosynthesis; 7,8-diaminononanoate from 8-amino-7-oxononanoate (SAM route): step 1/1.</text>
</comment>
<dbReference type="RefSeq" id="WP_256133441.1">
    <property type="nucleotide sequence ID" value="NZ_JANFXK010000023.1"/>
</dbReference>
<dbReference type="InterPro" id="IPR015424">
    <property type="entry name" value="PyrdxlP-dep_Trfase"/>
</dbReference>
<evidence type="ECO:0000256" key="2">
    <source>
        <dbReference type="ARBA" id="ARBA00022576"/>
    </source>
</evidence>
<dbReference type="CDD" id="cd00610">
    <property type="entry name" value="OAT_like"/>
    <property type="match status" value="1"/>
</dbReference>
<keyword evidence="6 7" id="KW-0663">Pyridoxal phosphate</keyword>
<proteinExistence type="inferred from homology"/>
<dbReference type="Pfam" id="PF00202">
    <property type="entry name" value="Aminotran_3"/>
    <property type="match status" value="1"/>
</dbReference>
<dbReference type="EC" id="2.6.1.62" evidence="7"/>
<keyword evidence="9" id="KW-1185">Reference proteome</keyword>
<comment type="caution">
    <text evidence="7">Lacks conserved residue(s) required for the propagation of feature annotation.</text>
</comment>
<accession>A0ABT1RSV4</accession>
<dbReference type="InterPro" id="IPR015422">
    <property type="entry name" value="PyrdxlP-dep_Trfase_small"/>
</dbReference>
<evidence type="ECO:0000256" key="1">
    <source>
        <dbReference type="ARBA" id="ARBA00001933"/>
    </source>
</evidence>
<keyword evidence="7" id="KW-0963">Cytoplasm</keyword>
<dbReference type="NCBIfam" id="NF004624">
    <property type="entry name" value="PRK05964.1"/>
    <property type="match status" value="1"/>
</dbReference>
<protein>
    <recommendedName>
        <fullName evidence="7">Adenosylmethionine-8-amino-7-oxononanoate aminotransferase</fullName>
        <ecNumber evidence="7">2.6.1.62</ecNumber>
    </recommendedName>
    <alternativeName>
        <fullName evidence="7">7,8-diamino-pelargonic acid aminotransferase</fullName>
        <shortName evidence="7">DAPA AT</shortName>
        <shortName evidence="7">DAPA aminotransferase</shortName>
    </alternativeName>
    <alternativeName>
        <fullName evidence="7">7,8-diaminononanoate synthase</fullName>
        <shortName evidence="7">DANS</shortName>
    </alternativeName>
    <alternativeName>
        <fullName evidence="7">Diaminopelargonic acid synthase</fullName>
    </alternativeName>
</protein>
<evidence type="ECO:0000313" key="9">
    <source>
        <dbReference type="Proteomes" id="UP001524502"/>
    </source>
</evidence>
<dbReference type="PANTHER" id="PTHR42684">
    <property type="entry name" value="ADENOSYLMETHIONINE-8-AMINO-7-OXONONANOATE AMINOTRANSFERASE"/>
    <property type="match status" value="1"/>
</dbReference>
<dbReference type="PROSITE" id="PS00600">
    <property type="entry name" value="AA_TRANSFER_CLASS_3"/>
    <property type="match status" value="1"/>
</dbReference>
<dbReference type="InterPro" id="IPR049704">
    <property type="entry name" value="Aminotrans_3_PPA_site"/>
</dbReference>
<comment type="function">
    <text evidence="7">Catalyzes the transfer of the alpha-amino group from S-adenosyl-L-methionine (SAM) to 7-keto-8-aminopelargonic acid (KAPA) to form 7,8-diaminopelargonic acid (DAPA). It is the only aminotransferase known to utilize SAM as an amino donor.</text>
</comment>
<feature type="binding site" evidence="7">
    <location>
        <begin position="110"/>
        <end position="111"/>
    </location>
    <ligand>
        <name>pyridoxal 5'-phosphate</name>
        <dbReference type="ChEBI" id="CHEBI:597326"/>
    </ligand>
</feature>
<evidence type="ECO:0000256" key="3">
    <source>
        <dbReference type="ARBA" id="ARBA00022679"/>
    </source>
</evidence>
<dbReference type="SUPFAM" id="SSF53383">
    <property type="entry name" value="PLP-dependent transferases"/>
    <property type="match status" value="1"/>
</dbReference>
<evidence type="ECO:0000256" key="7">
    <source>
        <dbReference type="HAMAP-Rule" id="MF_00834"/>
    </source>
</evidence>
<feature type="binding site" evidence="7">
    <location>
        <position position="249"/>
    </location>
    <ligand>
        <name>pyridoxal 5'-phosphate</name>
        <dbReference type="ChEBI" id="CHEBI:597326"/>
    </ligand>
</feature>
<feature type="binding site" evidence="7">
    <location>
        <position position="50"/>
    </location>
    <ligand>
        <name>substrate</name>
    </ligand>
</feature>
<feature type="binding site" evidence="7">
    <location>
        <position position="313"/>
    </location>
    <ligand>
        <name>substrate</name>
    </ligand>
</feature>
<comment type="catalytic activity">
    <reaction evidence="7">
        <text>(8S)-8-amino-7-oxononanoate + S-adenosyl-L-methionine = S-adenosyl-4-methylsulfanyl-2-oxobutanoate + (7R,8S)-7,8-diammoniononanoate</text>
        <dbReference type="Rhea" id="RHEA:16861"/>
        <dbReference type="ChEBI" id="CHEBI:16490"/>
        <dbReference type="ChEBI" id="CHEBI:59789"/>
        <dbReference type="ChEBI" id="CHEBI:149468"/>
        <dbReference type="ChEBI" id="CHEBI:149469"/>
        <dbReference type="EC" id="2.6.1.62"/>
    </reaction>
</comment>